<sequence length="71" mass="7774">MAVPTGELALPTSVPPASEHRELMMPTRRRTRAQDRAARIAYERGINEARLAAEAACQAERVAACNDLPPF</sequence>
<dbReference type="AlphaFoldDB" id="A0A1X1XZ79"/>
<evidence type="ECO:0000313" key="2">
    <source>
        <dbReference type="EMBL" id="ORW04050.1"/>
    </source>
</evidence>
<reference evidence="2 3" key="1">
    <citation type="submission" date="2016-01" db="EMBL/GenBank/DDBJ databases">
        <title>The new phylogeny of the genus Mycobacterium.</title>
        <authorList>
            <person name="Tarcisio F."/>
            <person name="Conor M."/>
            <person name="Antonella G."/>
            <person name="Elisabetta G."/>
            <person name="Giulia F.S."/>
            <person name="Sara T."/>
            <person name="Anna F."/>
            <person name="Clotilde B."/>
            <person name="Roberto B."/>
            <person name="Veronica D.S."/>
            <person name="Fabio R."/>
            <person name="Monica P."/>
            <person name="Olivier J."/>
            <person name="Enrico T."/>
            <person name="Nicola S."/>
        </authorList>
    </citation>
    <scope>NUCLEOTIDE SEQUENCE [LARGE SCALE GENOMIC DNA]</scope>
    <source>
        <strain evidence="2 3">DSM 45166</strain>
    </source>
</reference>
<protein>
    <recommendedName>
        <fullName evidence="4">HNH endonuclease</fullName>
    </recommendedName>
</protein>
<dbReference type="Proteomes" id="UP000193487">
    <property type="component" value="Unassembled WGS sequence"/>
</dbReference>
<accession>A0A1X1XZ79</accession>
<gene>
    <name evidence="2" type="ORF">AWC14_04570</name>
</gene>
<organism evidence="2 3">
    <name type="scientific">Mycobacterium kyorinense</name>
    <dbReference type="NCBI Taxonomy" id="487514"/>
    <lineage>
        <taxon>Bacteria</taxon>
        <taxon>Bacillati</taxon>
        <taxon>Actinomycetota</taxon>
        <taxon>Actinomycetes</taxon>
        <taxon>Mycobacteriales</taxon>
        <taxon>Mycobacteriaceae</taxon>
        <taxon>Mycobacterium</taxon>
    </lineage>
</organism>
<keyword evidence="3" id="KW-1185">Reference proteome</keyword>
<evidence type="ECO:0008006" key="4">
    <source>
        <dbReference type="Google" id="ProtNLM"/>
    </source>
</evidence>
<proteinExistence type="predicted"/>
<evidence type="ECO:0000256" key="1">
    <source>
        <dbReference type="SAM" id="MobiDB-lite"/>
    </source>
</evidence>
<comment type="caution">
    <text evidence="2">The sequence shown here is derived from an EMBL/GenBank/DDBJ whole genome shotgun (WGS) entry which is preliminary data.</text>
</comment>
<name>A0A1X1XZ79_9MYCO</name>
<evidence type="ECO:0000313" key="3">
    <source>
        <dbReference type="Proteomes" id="UP000193487"/>
    </source>
</evidence>
<dbReference type="EMBL" id="LQPE01000113">
    <property type="protein sequence ID" value="ORW04050.1"/>
    <property type="molecule type" value="Genomic_DNA"/>
</dbReference>
<feature type="region of interest" description="Disordered" evidence="1">
    <location>
        <begin position="1"/>
        <end position="34"/>
    </location>
</feature>